<accession>A0A3N6P8L7</accession>
<dbReference type="RefSeq" id="WP_124146151.1">
    <property type="nucleotide sequence ID" value="NZ_CAWOKI010000143.1"/>
</dbReference>
<protein>
    <submittedName>
        <fullName evidence="2">Uncharacterized protein</fullName>
    </submittedName>
</protein>
<keyword evidence="3" id="KW-1185">Reference proteome</keyword>
<sequence>MDKKDIRSQAAKTFVDSFEKQLDNSLQEPNYEKSNSDLQDSEKSNQKFGLSELEEAIADIDQYMETNHQSQPLSEADSE</sequence>
<dbReference type="AlphaFoldDB" id="A0A3N6P8L7"/>
<feature type="region of interest" description="Disordered" evidence="1">
    <location>
        <begin position="17"/>
        <end position="47"/>
    </location>
</feature>
<organism evidence="2 3">
    <name type="scientific">Okeania hirsuta</name>
    <dbReference type="NCBI Taxonomy" id="1458930"/>
    <lineage>
        <taxon>Bacteria</taxon>
        <taxon>Bacillati</taxon>
        <taxon>Cyanobacteriota</taxon>
        <taxon>Cyanophyceae</taxon>
        <taxon>Oscillatoriophycideae</taxon>
        <taxon>Oscillatoriales</taxon>
        <taxon>Microcoleaceae</taxon>
        <taxon>Okeania</taxon>
    </lineage>
</organism>
<dbReference type="OrthoDB" id="464824at2"/>
<evidence type="ECO:0000313" key="2">
    <source>
        <dbReference type="EMBL" id="RQH37952.1"/>
    </source>
</evidence>
<dbReference type="EMBL" id="RCBY01000106">
    <property type="protein sequence ID" value="RQH37952.1"/>
    <property type="molecule type" value="Genomic_DNA"/>
</dbReference>
<name>A0A3N6P8L7_9CYAN</name>
<dbReference type="Proteomes" id="UP000269154">
    <property type="component" value="Unassembled WGS sequence"/>
</dbReference>
<reference evidence="2 3" key="1">
    <citation type="journal article" date="2018" name="ACS Chem. Biol.">
        <title>Ketoreductase domain dysfunction expands chemodiversity: malyngamide biosynthesis in the cyanobacterium Okeania hirsuta.</title>
        <authorList>
            <person name="Moss N.A."/>
            <person name="Leao T."/>
            <person name="Rankin M."/>
            <person name="McCullough T.M."/>
            <person name="Qu P."/>
            <person name="Korobeynikov A."/>
            <person name="Smith J.L."/>
            <person name="Gerwick L."/>
            <person name="Gerwick W.H."/>
        </authorList>
    </citation>
    <scope>NUCLEOTIDE SEQUENCE [LARGE SCALE GENOMIC DNA]</scope>
    <source>
        <strain evidence="2 3">PAB10Feb10-1</strain>
    </source>
</reference>
<proteinExistence type="predicted"/>
<feature type="compositionally biased region" description="Basic and acidic residues" evidence="1">
    <location>
        <begin position="30"/>
        <end position="45"/>
    </location>
</feature>
<evidence type="ECO:0000313" key="3">
    <source>
        <dbReference type="Proteomes" id="UP000269154"/>
    </source>
</evidence>
<evidence type="ECO:0000256" key="1">
    <source>
        <dbReference type="SAM" id="MobiDB-lite"/>
    </source>
</evidence>
<gene>
    <name evidence="2" type="ORF">D5R40_18175</name>
</gene>
<comment type="caution">
    <text evidence="2">The sequence shown here is derived from an EMBL/GenBank/DDBJ whole genome shotgun (WGS) entry which is preliminary data.</text>
</comment>